<feature type="compositionally biased region" description="Pro residues" evidence="1">
    <location>
        <begin position="99"/>
        <end position="113"/>
    </location>
</feature>
<sequence length="289" mass="31650">MRLLLVALAAIGYVCAQAQNQRWGPPPSGPPPGGPPPGPPPHGFPPDVPPEIAAVLPADALEKMRAVHKDTKLTDHQKMESIHKIMDELPSSVREKIPRPPGPPPGPPPPFPDDVPPEIAAVLPANILQQMRAVHRNTQLTDHQKMDAIHKIMDSLPQSVRNRIPRPPGPPPGAPGGVPPGFADVLPPDALQKIKAIHSNSQLSHEQRMEATDRIIATLPDYVLDKLPKPPGHDRLPKKTRDQLRKLQRDTSLTHRQRMEQMRQIFDALPADLRPPPPPPPPPSSARRS</sequence>
<keyword evidence="4" id="KW-1185">Reference proteome</keyword>
<evidence type="ECO:0000256" key="1">
    <source>
        <dbReference type="SAM" id="MobiDB-lite"/>
    </source>
</evidence>
<protein>
    <recommendedName>
        <fullName evidence="5">SXP/RAL-2 family protein Ani s 5-like cation-binding domain-containing protein</fullName>
    </recommendedName>
</protein>
<feature type="region of interest" description="Disordered" evidence="1">
    <location>
        <begin position="22"/>
        <end position="51"/>
    </location>
</feature>
<evidence type="ECO:0000313" key="4">
    <source>
        <dbReference type="Proteomes" id="UP000053660"/>
    </source>
</evidence>
<dbReference type="OrthoDB" id="5799464at2759"/>
<keyword evidence="2" id="KW-0732">Signal</keyword>
<feature type="compositionally biased region" description="Basic and acidic residues" evidence="1">
    <location>
        <begin position="226"/>
        <end position="261"/>
    </location>
</feature>
<gene>
    <name evidence="3" type="ORF">OESDEN_09142</name>
</gene>
<name>A0A0B1T170_OESDE</name>
<feature type="compositionally biased region" description="Basic and acidic residues" evidence="1">
    <location>
        <begin position="89"/>
        <end position="98"/>
    </location>
</feature>
<dbReference type="AlphaFoldDB" id="A0A0B1T170"/>
<feature type="compositionally biased region" description="Pro residues" evidence="1">
    <location>
        <begin position="273"/>
        <end position="289"/>
    </location>
</feature>
<evidence type="ECO:0000313" key="3">
    <source>
        <dbReference type="EMBL" id="KHJ90999.1"/>
    </source>
</evidence>
<dbReference type="InterPro" id="IPR052823">
    <property type="entry name" value="SXP/RAL-2_related"/>
</dbReference>
<feature type="region of interest" description="Disordered" evidence="1">
    <location>
        <begin position="226"/>
        <end position="289"/>
    </location>
</feature>
<feature type="signal peptide" evidence="2">
    <location>
        <begin position="1"/>
        <end position="16"/>
    </location>
</feature>
<evidence type="ECO:0008006" key="5">
    <source>
        <dbReference type="Google" id="ProtNLM"/>
    </source>
</evidence>
<proteinExistence type="predicted"/>
<feature type="chain" id="PRO_5002061332" description="SXP/RAL-2 family protein Ani s 5-like cation-binding domain-containing protein" evidence="2">
    <location>
        <begin position="17"/>
        <end position="289"/>
    </location>
</feature>
<evidence type="ECO:0000256" key="2">
    <source>
        <dbReference type="SAM" id="SignalP"/>
    </source>
</evidence>
<dbReference type="PANTHER" id="PTHR21593:SF36">
    <property type="entry name" value="DUF148 DOMAIN-CONTAINING PROTEIN-RELATED"/>
    <property type="match status" value="1"/>
</dbReference>
<feature type="region of interest" description="Disordered" evidence="1">
    <location>
        <begin position="89"/>
        <end position="113"/>
    </location>
</feature>
<dbReference type="PANTHER" id="PTHR21593">
    <property type="entry name" value="PRION-LIKE- Q/N-RICH -DOMAIN-BEARING PROTEIN PROTEIN"/>
    <property type="match status" value="1"/>
</dbReference>
<accession>A0A0B1T170</accession>
<organism evidence="3 4">
    <name type="scientific">Oesophagostomum dentatum</name>
    <name type="common">Nodular worm</name>
    <dbReference type="NCBI Taxonomy" id="61180"/>
    <lineage>
        <taxon>Eukaryota</taxon>
        <taxon>Metazoa</taxon>
        <taxon>Ecdysozoa</taxon>
        <taxon>Nematoda</taxon>
        <taxon>Chromadorea</taxon>
        <taxon>Rhabditida</taxon>
        <taxon>Rhabditina</taxon>
        <taxon>Rhabditomorpha</taxon>
        <taxon>Strongyloidea</taxon>
        <taxon>Strongylidae</taxon>
        <taxon>Oesophagostomum</taxon>
    </lineage>
</organism>
<feature type="compositionally biased region" description="Pro residues" evidence="1">
    <location>
        <begin position="24"/>
        <end position="49"/>
    </location>
</feature>
<reference evidence="3 4" key="1">
    <citation type="submission" date="2014-03" db="EMBL/GenBank/DDBJ databases">
        <title>Draft genome of the hookworm Oesophagostomum dentatum.</title>
        <authorList>
            <person name="Mitreva M."/>
        </authorList>
    </citation>
    <scope>NUCLEOTIDE SEQUENCE [LARGE SCALE GENOMIC DNA]</scope>
    <source>
        <strain evidence="3 4">OD-Hann</strain>
    </source>
</reference>
<dbReference type="EMBL" id="KN552448">
    <property type="protein sequence ID" value="KHJ90999.1"/>
    <property type="molecule type" value="Genomic_DNA"/>
</dbReference>
<dbReference type="Proteomes" id="UP000053660">
    <property type="component" value="Unassembled WGS sequence"/>
</dbReference>